<organism evidence="2 3">
    <name type="scientific">Folsomia candida</name>
    <name type="common">Springtail</name>
    <dbReference type="NCBI Taxonomy" id="158441"/>
    <lineage>
        <taxon>Eukaryota</taxon>
        <taxon>Metazoa</taxon>
        <taxon>Ecdysozoa</taxon>
        <taxon>Arthropoda</taxon>
        <taxon>Hexapoda</taxon>
        <taxon>Collembola</taxon>
        <taxon>Entomobryomorpha</taxon>
        <taxon>Isotomoidea</taxon>
        <taxon>Isotomidae</taxon>
        <taxon>Proisotominae</taxon>
        <taxon>Folsomia</taxon>
    </lineage>
</organism>
<reference evidence="2 3" key="1">
    <citation type="submission" date="2015-12" db="EMBL/GenBank/DDBJ databases">
        <title>The genome of Folsomia candida.</title>
        <authorList>
            <person name="Faddeeva A."/>
            <person name="Derks M.F."/>
            <person name="Anvar Y."/>
            <person name="Smit S."/>
            <person name="Van Straalen N."/>
            <person name="Roelofs D."/>
        </authorList>
    </citation>
    <scope>NUCLEOTIDE SEQUENCE [LARGE SCALE GENOMIC DNA]</scope>
    <source>
        <strain evidence="2 3">VU population</strain>
        <tissue evidence="2">Whole body</tissue>
    </source>
</reference>
<gene>
    <name evidence="2" type="ORF">Fcan01_14230</name>
</gene>
<protein>
    <recommendedName>
        <fullName evidence="4">F-box domain-containing protein</fullName>
    </recommendedName>
</protein>
<feature type="compositionally biased region" description="Gly residues" evidence="1">
    <location>
        <begin position="252"/>
        <end position="261"/>
    </location>
</feature>
<dbReference type="AlphaFoldDB" id="A0A226E459"/>
<evidence type="ECO:0008006" key="4">
    <source>
        <dbReference type="Google" id="ProtNLM"/>
    </source>
</evidence>
<dbReference type="EMBL" id="LNIX01000008">
    <property type="protein sequence ID" value="OXA51276.1"/>
    <property type="molecule type" value="Genomic_DNA"/>
</dbReference>
<comment type="caution">
    <text evidence="2">The sequence shown here is derived from an EMBL/GenBank/DDBJ whole genome shotgun (WGS) entry which is preliminary data.</text>
</comment>
<dbReference type="SUPFAM" id="SSF52047">
    <property type="entry name" value="RNI-like"/>
    <property type="match status" value="1"/>
</dbReference>
<dbReference type="InterPro" id="IPR032675">
    <property type="entry name" value="LRR_dom_sf"/>
</dbReference>
<sequence>MTNTCESRFRRWSARVDGTRTRRNGPSSSLEVPDVGTFLSPTAALSPCRNCVGVVRRRLVGDLRFVVKHRQGGGNYGIIKVLEAIFRVSDLKSLKRFRLVCHLWNKEVLRILPEKSYIRTSRGSLFFLYSTLETCPTPQYFLTTLEIHFSDSGMNNILKEILEKYGHHLKHLRCAGDIRENSISVVERNRNGNNILDTSPDDRSHIRTNIQITSNMLTVWCPNLTSVRFSTSIRIPDCCPTIDLTNKSVKPIGGGNNGNGNGNLVSISRTSPPPPSALPLRLTSIELDGYMISSLRTYCLQLLHVSPYLTRLSITFGLKFAKGLPIWEPLPEVITFFTELKKKPEITRRLKEFCAIGLKVAQLTDVIADLEFSSDLLQGIGISGATNVSDPEFPKFVTFLEKLSTFQNLGKLTIFKCSCAYCEWRNWREKPRWRDIEQTIPVMRNVKHLEIATNGTHGIASLSLLNRFPSLDTLEFSLCRVGHENPDHHIDNAADYVDFDYFMAEWVYLRMTAKYGDLLKANCQSIKSLTIHHTLFRLESLKCIQEAFPNLRKLSISIRSGVTYCWEVYMESKLSLSSCLEVLAKLPRLEELYVMMPTGVIYPQQELRRFNVALGPPGHSRRAPFRSRDASDSSVRDLFSDFVLNRETHLFRSLTITFRGICCCKVTQPDLADIRKVLSSYKQSYRFNWCCHRCARILARYGNKRYEYSPVVKFDNNNANSQPICESSHYSVDIDALSIV</sequence>
<evidence type="ECO:0000256" key="1">
    <source>
        <dbReference type="SAM" id="MobiDB-lite"/>
    </source>
</evidence>
<feature type="region of interest" description="Disordered" evidence="1">
    <location>
        <begin position="252"/>
        <end position="275"/>
    </location>
</feature>
<evidence type="ECO:0000313" key="3">
    <source>
        <dbReference type="Proteomes" id="UP000198287"/>
    </source>
</evidence>
<keyword evidence="3" id="KW-1185">Reference proteome</keyword>
<evidence type="ECO:0000313" key="2">
    <source>
        <dbReference type="EMBL" id="OXA51276.1"/>
    </source>
</evidence>
<accession>A0A226E459</accession>
<proteinExistence type="predicted"/>
<name>A0A226E459_FOLCA</name>
<dbReference type="Gene3D" id="3.80.10.10">
    <property type="entry name" value="Ribonuclease Inhibitor"/>
    <property type="match status" value="1"/>
</dbReference>
<dbReference type="Proteomes" id="UP000198287">
    <property type="component" value="Unassembled WGS sequence"/>
</dbReference>